<evidence type="ECO:0000313" key="2">
    <source>
        <dbReference type="EMBL" id="KAK7499813.1"/>
    </source>
</evidence>
<evidence type="ECO:0000256" key="1">
    <source>
        <dbReference type="SAM" id="Phobius"/>
    </source>
</evidence>
<keyword evidence="1" id="KW-0812">Transmembrane</keyword>
<dbReference type="InterPro" id="IPR006212">
    <property type="entry name" value="Furin_repeat"/>
</dbReference>
<keyword evidence="1" id="KW-0472">Membrane</keyword>
<accession>A0ABD0LKY0</accession>
<dbReference type="EMBL" id="JACVVK020000041">
    <property type="protein sequence ID" value="KAK7499813.1"/>
    <property type="molecule type" value="Genomic_DNA"/>
</dbReference>
<comment type="caution">
    <text evidence="2">The sequence shown here is derived from an EMBL/GenBank/DDBJ whole genome shotgun (WGS) entry which is preliminary data.</text>
</comment>
<dbReference type="CDD" id="cd00064">
    <property type="entry name" value="FU"/>
    <property type="match status" value="1"/>
</dbReference>
<protein>
    <submittedName>
        <fullName evidence="2">Uncharacterized protein</fullName>
    </submittedName>
</protein>
<dbReference type="AlphaFoldDB" id="A0ABD0LKY0"/>
<feature type="transmembrane region" description="Helical" evidence="1">
    <location>
        <begin position="116"/>
        <end position="141"/>
    </location>
</feature>
<evidence type="ECO:0000313" key="3">
    <source>
        <dbReference type="Proteomes" id="UP001519460"/>
    </source>
</evidence>
<proteinExistence type="predicted"/>
<keyword evidence="3" id="KW-1185">Reference proteome</keyword>
<sequence length="297" mass="32619">MYQCPGSCPPETYTADVPDTSCKIANASSSGAAIQRPGADAVFNTTAVIAYMDNCTTDSMDEANVVTCLPCPYGCLTCTGGGENNCTACRSGYKLSKTTTDHGKCDFDLQRFVSIIVGYLVGLMATAVVFVYCCVFCLAWCSRGCRRDFYKEEKCCLNYFGCGAYSSGCLRAMCESSSRCRENCTNLCDLRESCTQLRERLSNCTCTYTRIWRDTCLALCEDGCVESCGKCIPGRLQTCICTKNCCVCVDQPDLQTPYGYRRKLEAKFSYAHTVNRLCRDSTVVVELNYAFTASTVV</sequence>
<reference evidence="2 3" key="1">
    <citation type="journal article" date="2023" name="Sci. Data">
        <title>Genome assembly of the Korean intertidal mud-creeper Batillaria attramentaria.</title>
        <authorList>
            <person name="Patra A.K."/>
            <person name="Ho P.T."/>
            <person name="Jun S."/>
            <person name="Lee S.J."/>
            <person name="Kim Y."/>
            <person name="Won Y.J."/>
        </authorList>
    </citation>
    <scope>NUCLEOTIDE SEQUENCE [LARGE SCALE GENOMIC DNA]</scope>
    <source>
        <strain evidence="2">Wonlab-2016</strain>
    </source>
</reference>
<gene>
    <name evidence="2" type="ORF">BaRGS_00008904</name>
</gene>
<keyword evidence="1" id="KW-1133">Transmembrane helix</keyword>
<dbReference type="Proteomes" id="UP001519460">
    <property type="component" value="Unassembled WGS sequence"/>
</dbReference>
<organism evidence="2 3">
    <name type="scientific">Batillaria attramentaria</name>
    <dbReference type="NCBI Taxonomy" id="370345"/>
    <lineage>
        <taxon>Eukaryota</taxon>
        <taxon>Metazoa</taxon>
        <taxon>Spiralia</taxon>
        <taxon>Lophotrochozoa</taxon>
        <taxon>Mollusca</taxon>
        <taxon>Gastropoda</taxon>
        <taxon>Caenogastropoda</taxon>
        <taxon>Sorbeoconcha</taxon>
        <taxon>Cerithioidea</taxon>
        <taxon>Batillariidae</taxon>
        <taxon>Batillaria</taxon>
    </lineage>
</organism>
<name>A0ABD0LKY0_9CAEN</name>